<name>D2VD35_NAEGR</name>
<dbReference type="InParanoid" id="D2VD35"/>
<dbReference type="RefSeq" id="XP_002677910.1">
    <property type="nucleotide sequence ID" value="XM_002677864.1"/>
</dbReference>
<protein>
    <submittedName>
        <fullName evidence="2">Predicted protein</fullName>
    </submittedName>
</protein>
<evidence type="ECO:0000313" key="3">
    <source>
        <dbReference type="Proteomes" id="UP000006671"/>
    </source>
</evidence>
<dbReference type="Proteomes" id="UP000006671">
    <property type="component" value="Unassembled WGS sequence"/>
</dbReference>
<dbReference type="VEuPathDB" id="AmoebaDB:NAEGRDRAFT_66894"/>
<reference evidence="2 3" key="1">
    <citation type="journal article" date="2010" name="Cell">
        <title>The genome of Naegleria gruberi illuminates early eukaryotic versatility.</title>
        <authorList>
            <person name="Fritz-Laylin L.K."/>
            <person name="Prochnik S.E."/>
            <person name="Ginger M.L."/>
            <person name="Dacks J.B."/>
            <person name="Carpenter M.L."/>
            <person name="Field M.C."/>
            <person name="Kuo A."/>
            <person name="Paredez A."/>
            <person name="Chapman J."/>
            <person name="Pham J."/>
            <person name="Shu S."/>
            <person name="Neupane R."/>
            <person name="Cipriano M."/>
            <person name="Mancuso J."/>
            <person name="Tu H."/>
            <person name="Salamov A."/>
            <person name="Lindquist E."/>
            <person name="Shapiro H."/>
            <person name="Lucas S."/>
            <person name="Grigoriev I.V."/>
            <person name="Cande W.Z."/>
            <person name="Fulton C."/>
            <person name="Rokhsar D.S."/>
            <person name="Dawson S.C."/>
        </authorList>
    </citation>
    <scope>NUCLEOTIDE SEQUENCE [LARGE SCALE GENOMIC DNA]</scope>
    <source>
        <strain evidence="2 3">NEG-M</strain>
    </source>
</reference>
<dbReference type="Gene3D" id="2.60.120.920">
    <property type="match status" value="1"/>
</dbReference>
<proteinExistence type="predicted"/>
<feature type="compositionally biased region" description="Low complexity" evidence="1">
    <location>
        <begin position="142"/>
        <end position="151"/>
    </location>
</feature>
<dbReference type="AlphaFoldDB" id="D2VD35"/>
<feature type="compositionally biased region" description="Acidic residues" evidence="1">
    <location>
        <begin position="95"/>
        <end position="104"/>
    </location>
</feature>
<feature type="compositionally biased region" description="Polar residues" evidence="1">
    <location>
        <begin position="1"/>
        <end position="26"/>
    </location>
</feature>
<organism evidence="3">
    <name type="scientific">Naegleria gruberi</name>
    <name type="common">Amoeba</name>
    <dbReference type="NCBI Taxonomy" id="5762"/>
    <lineage>
        <taxon>Eukaryota</taxon>
        <taxon>Discoba</taxon>
        <taxon>Heterolobosea</taxon>
        <taxon>Tetramitia</taxon>
        <taxon>Eutetramitia</taxon>
        <taxon>Vahlkampfiidae</taxon>
        <taxon>Naegleria</taxon>
    </lineage>
</organism>
<gene>
    <name evidence="2" type="ORF">NAEGRDRAFT_66894</name>
</gene>
<feature type="region of interest" description="Disordered" evidence="1">
    <location>
        <begin position="95"/>
        <end position="177"/>
    </location>
</feature>
<dbReference type="InterPro" id="IPR043136">
    <property type="entry name" value="B30.2/SPRY_sf"/>
</dbReference>
<feature type="region of interest" description="Disordered" evidence="1">
    <location>
        <begin position="1"/>
        <end position="47"/>
    </location>
</feature>
<dbReference type="EMBL" id="GG738864">
    <property type="protein sequence ID" value="EFC45166.1"/>
    <property type="molecule type" value="Genomic_DNA"/>
</dbReference>
<dbReference type="KEGG" id="ngr:NAEGRDRAFT_66894"/>
<sequence>MSEYPTMTSSSVALPRHQSNNNSANKRTIHQVVVETRPPQTPSLDEISDGVEDELNTTINTHPQTQPMKKYKFDLEINRIDDEDNQDDEIGCSEKIEDEDEEEQELKPRQSFTQENTTPNVDDIEMEVDNEEDPSISEKNDGGNNQDLNNDVAAGQEQETQGNDDGNGLEIPQPIETGHTNHGMLNYFEDFALEMDSSGRVYFEVEICHQTPLVEDEVSFEIGICNSNEELIAMNNCGKVQLNMESVMDMGVGLLKENDVVGVLFSFGKIYFVHNGKRIAHGFDWKDIQNSSGKIVCRNNSQKFCIKNNNFLYSGYRKVSGKDDALSAAIKTPFTEVIQKITQLEMDYLVKEKENREMKLFHNNLSARMTLSEEEVSQLSDINIFNLQSVILQSMTLLNDELKNRK</sequence>
<evidence type="ECO:0000256" key="1">
    <source>
        <dbReference type="SAM" id="MobiDB-lite"/>
    </source>
</evidence>
<accession>D2VD35</accession>
<evidence type="ECO:0000313" key="2">
    <source>
        <dbReference type="EMBL" id="EFC45166.1"/>
    </source>
</evidence>
<feature type="compositionally biased region" description="Polar residues" evidence="1">
    <location>
        <begin position="110"/>
        <end position="120"/>
    </location>
</feature>
<keyword evidence="3" id="KW-1185">Reference proteome</keyword>
<dbReference type="GeneID" id="8849036"/>
<feature type="compositionally biased region" description="Acidic residues" evidence="1">
    <location>
        <begin position="122"/>
        <end position="135"/>
    </location>
</feature>